<evidence type="ECO:0000256" key="1">
    <source>
        <dbReference type="SAM" id="Phobius"/>
    </source>
</evidence>
<reference evidence="2" key="1">
    <citation type="submission" date="2022-09" db="EMBL/GenBank/DDBJ databases">
        <title>Intensive care unit water sources are persistently colonized with multi-drug resistant bacteria and are the site of extensive horizontal gene transfer of antibiotic resistance genes.</title>
        <authorList>
            <person name="Diorio-Toth L."/>
        </authorList>
    </citation>
    <scope>NUCLEOTIDE SEQUENCE</scope>
    <source>
        <strain evidence="2">GD03843</strain>
    </source>
</reference>
<proteinExistence type="predicted"/>
<comment type="caution">
    <text evidence="2">The sequence shown here is derived from an EMBL/GenBank/DDBJ whole genome shotgun (WGS) entry which is preliminary data.</text>
</comment>
<accession>A0AA42IVI0</accession>
<name>A0AA42IVI0_9BURK</name>
<gene>
    <name evidence="2" type="ORF">N5D93_06680</name>
</gene>
<evidence type="ECO:0000313" key="3">
    <source>
        <dbReference type="Proteomes" id="UP001161094"/>
    </source>
</evidence>
<evidence type="ECO:0000313" key="2">
    <source>
        <dbReference type="EMBL" id="MDH0735487.1"/>
    </source>
</evidence>
<feature type="transmembrane region" description="Helical" evidence="1">
    <location>
        <begin position="15"/>
        <end position="32"/>
    </location>
</feature>
<dbReference type="RefSeq" id="WP_157814458.1">
    <property type="nucleotide sequence ID" value="NZ_CADIJT010000003.1"/>
</dbReference>
<protein>
    <submittedName>
        <fullName evidence="2">Uncharacterized protein</fullName>
    </submittedName>
</protein>
<dbReference type="AlphaFoldDB" id="A0AA42IVI0"/>
<keyword evidence="1" id="KW-0472">Membrane</keyword>
<sequence>MALAIVQIDCTSPNALAGFIAVAIALTALYALDAGVRALGWQFGG</sequence>
<dbReference type="GeneID" id="92910039"/>
<keyword evidence="1" id="KW-1133">Transmembrane helix</keyword>
<organism evidence="2 3">
    <name type="scientific">Achromobacter spanius</name>
    <dbReference type="NCBI Taxonomy" id="217203"/>
    <lineage>
        <taxon>Bacteria</taxon>
        <taxon>Pseudomonadati</taxon>
        <taxon>Pseudomonadota</taxon>
        <taxon>Betaproteobacteria</taxon>
        <taxon>Burkholderiales</taxon>
        <taxon>Alcaligenaceae</taxon>
        <taxon>Achromobacter</taxon>
    </lineage>
</organism>
<keyword evidence="1" id="KW-0812">Transmembrane</keyword>
<dbReference type="EMBL" id="JAOCDZ010000003">
    <property type="protein sequence ID" value="MDH0735487.1"/>
    <property type="molecule type" value="Genomic_DNA"/>
</dbReference>
<dbReference type="Proteomes" id="UP001161094">
    <property type="component" value="Unassembled WGS sequence"/>
</dbReference>